<feature type="chain" id="PRO_5043354465" evidence="1">
    <location>
        <begin position="19"/>
        <end position="111"/>
    </location>
</feature>
<keyword evidence="1" id="KW-0732">Signal</keyword>
<dbReference type="RefSeq" id="WP_321399874.1">
    <property type="nucleotide sequence ID" value="NZ_CP139487.1"/>
</dbReference>
<gene>
    <name evidence="2" type="ORF">SOO65_09865</name>
</gene>
<organism evidence="2 3">
    <name type="scientific">Peredibacter starrii</name>
    <dbReference type="NCBI Taxonomy" id="28202"/>
    <lineage>
        <taxon>Bacteria</taxon>
        <taxon>Pseudomonadati</taxon>
        <taxon>Bdellovibrionota</taxon>
        <taxon>Bacteriovoracia</taxon>
        <taxon>Bacteriovoracales</taxon>
        <taxon>Bacteriovoracaceae</taxon>
        <taxon>Peredibacter</taxon>
    </lineage>
</organism>
<sequence length="111" mass="12421">MKWLLTFSLLIGFSTVKAEVSPEHVDDMLGQMVRENVISAEEAQKARVRMRSMSSDQWAAINNQAAKIAARTPASVSSQNKIEEVKGIDLDGAQFKQIQDEVKKIVPQYKD</sequence>
<dbReference type="Proteomes" id="UP001324634">
    <property type="component" value="Chromosome"/>
</dbReference>
<evidence type="ECO:0000313" key="2">
    <source>
        <dbReference type="EMBL" id="WPU67058.1"/>
    </source>
</evidence>
<proteinExistence type="predicted"/>
<evidence type="ECO:0000256" key="1">
    <source>
        <dbReference type="SAM" id="SignalP"/>
    </source>
</evidence>
<evidence type="ECO:0000313" key="3">
    <source>
        <dbReference type="Proteomes" id="UP001324634"/>
    </source>
</evidence>
<protein>
    <submittedName>
        <fullName evidence="2">Uncharacterized protein</fullName>
    </submittedName>
</protein>
<keyword evidence="3" id="KW-1185">Reference proteome</keyword>
<reference evidence="2 3" key="1">
    <citation type="submission" date="2023-11" db="EMBL/GenBank/DDBJ databases">
        <title>Peredibacter starrii A3.12.</title>
        <authorList>
            <person name="Mitchell R.J."/>
        </authorList>
    </citation>
    <scope>NUCLEOTIDE SEQUENCE [LARGE SCALE GENOMIC DNA]</scope>
    <source>
        <strain evidence="2 3">A3.12</strain>
    </source>
</reference>
<accession>A0AAX4HV38</accession>
<feature type="signal peptide" evidence="1">
    <location>
        <begin position="1"/>
        <end position="18"/>
    </location>
</feature>
<dbReference type="EMBL" id="CP139487">
    <property type="protein sequence ID" value="WPU67058.1"/>
    <property type="molecule type" value="Genomic_DNA"/>
</dbReference>
<dbReference type="AlphaFoldDB" id="A0AAX4HV38"/>
<name>A0AAX4HV38_9BACT</name>
<dbReference type="KEGG" id="psti:SOO65_09865"/>